<dbReference type="EMBL" id="JANCYU010000034">
    <property type="protein sequence ID" value="KAK4525855.1"/>
    <property type="molecule type" value="Genomic_DNA"/>
</dbReference>
<dbReference type="InterPro" id="IPR023186">
    <property type="entry name" value="IUNH"/>
</dbReference>
<protein>
    <recommendedName>
        <fullName evidence="4">Inosine/uridine-preferring nucleoside hydrolase domain-containing protein</fullName>
    </recommendedName>
</protein>
<accession>A0AAV9IEG2</accession>
<feature type="domain" description="Inosine/uridine-preferring nucleoside hydrolase" evidence="4">
    <location>
        <begin position="15"/>
        <end position="330"/>
    </location>
</feature>
<dbReference type="Pfam" id="PF01156">
    <property type="entry name" value="IU_nuc_hydro"/>
    <property type="match status" value="1"/>
</dbReference>
<dbReference type="PANTHER" id="PTHR12304:SF4">
    <property type="entry name" value="URIDINE NUCLEOSIDASE"/>
    <property type="match status" value="1"/>
</dbReference>
<dbReference type="SUPFAM" id="SSF53590">
    <property type="entry name" value="Nucleoside hydrolase"/>
    <property type="match status" value="1"/>
</dbReference>
<keyword evidence="3" id="KW-0326">Glycosidase</keyword>
<evidence type="ECO:0000256" key="1">
    <source>
        <dbReference type="ARBA" id="ARBA00009176"/>
    </source>
</evidence>
<dbReference type="AlphaFoldDB" id="A0AAV9IEG2"/>
<dbReference type="GO" id="GO:0005829">
    <property type="term" value="C:cytosol"/>
    <property type="evidence" value="ECO:0007669"/>
    <property type="project" value="TreeGrafter"/>
</dbReference>
<dbReference type="GO" id="GO:0008477">
    <property type="term" value="F:purine nucleosidase activity"/>
    <property type="evidence" value="ECO:0007669"/>
    <property type="project" value="TreeGrafter"/>
</dbReference>
<dbReference type="CDD" id="cd02651">
    <property type="entry name" value="nuc_hydro_IU_UC_XIUA"/>
    <property type="match status" value="1"/>
</dbReference>
<dbReference type="Proteomes" id="UP001300502">
    <property type="component" value="Unassembled WGS sequence"/>
</dbReference>
<evidence type="ECO:0000256" key="3">
    <source>
        <dbReference type="ARBA" id="ARBA00023295"/>
    </source>
</evidence>
<organism evidence="5 6">
    <name type="scientific">Galdieria yellowstonensis</name>
    <dbReference type="NCBI Taxonomy" id="3028027"/>
    <lineage>
        <taxon>Eukaryota</taxon>
        <taxon>Rhodophyta</taxon>
        <taxon>Bangiophyceae</taxon>
        <taxon>Galdieriales</taxon>
        <taxon>Galdieriaceae</taxon>
        <taxon>Galdieria</taxon>
    </lineage>
</organism>
<keyword evidence="6" id="KW-1185">Reference proteome</keyword>
<comment type="similarity">
    <text evidence="1">Belongs to the IUNH family.</text>
</comment>
<dbReference type="GO" id="GO:0006152">
    <property type="term" value="P:purine nucleoside catabolic process"/>
    <property type="evidence" value="ECO:0007669"/>
    <property type="project" value="TreeGrafter"/>
</dbReference>
<sequence>MTEEQSIVERRPVPIILDCDPGHDDAFAIVLAATNPEQLSLLAITIVSGNQSLEKTTLNALRILHACGLSSSTIPVAKGASAPLMLPELADTCTADRHSVGIYPVKVHGETGMDGADFPLAVIPKVDERKAWNLMADIVSLYSAECPVTIVATGPLTNVALFVTLYPELRNRIRIVLMGGTFERGNIHPTAEFNILHDPEAAHIVFHSGVCLTMIPLDLTHQVLVTEDILGKIRALNTPFAKNMAGLVEFFRDSYQKTFGFSSPPLHDPCAVAYVLDPSRFDAQRIRVEVETGKGLCAGQTVGDFYGCFFSNQPKNVNVVLHMDMKWFWDRMLQSLTKANETSPLNKD</sequence>
<evidence type="ECO:0000256" key="2">
    <source>
        <dbReference type="ARBA" id="ARBA00022801"/>
    </source>
</evidence>
<dbReference type="InterPro" id="IPR001910">
    <property type="entry name" value="Inosine/uridine_hydrolase_dom"/>
</dbReference>
<evidence type="ECO:0000259" key="4">
    <source>
        <dbReference type="Pfam" id="PF01156"/>
    </source>
</evidence>
<gene>
    <name evidence="5" type="ORF">GAYE_SCF17G3764</name>
</gene>
<reference evidence="5 6" key="1">
    <citation type="submission" date="2022-07" db="EMBL/GenBank/DDBJ databases">
        <title>Genome-wide signatures of adaptation to extreme environments.</title>
        <authorList>
            <person name="Cho C.H."/>
            <person name="Yoon H.S."/>
        </authorList>
    </citation>
    <scope>NUCLEOTIDE SEQUENCE [LARGE SCALE GENOMIC DNA]</scope>
    <source>
        <strain evidence="5 6">108.79 E11</strain>
    </source>
</reference>
<comment type="caution">
    <text evidence="5">The sequence shown here is derived from an EMBL/GenBank/DDBJ whole genome shotgun (WGS) entry which is preliminary data.</text>
</comment>
<keyword evidence="2" id="KW-0378">Hydrolase</keyword>
<evidence type="ECO:0000313" key="5">
    <source>
        <dbReference type="EMBL" id="KAK4525855.1"/>
    </source>
</evidence>
<dbReference type="InterPro" id="IPR036452">
    <property type="entry name" value="Ribo_hydro-like"/>
</dbReference>
<dbReference type="Gene3D" id="3.90.245.10">
    <property type="entry name" value="Ribonucleoside hydrolase-like"/>
    <property type="match status" value="1"/>
</dbReference>
<dbReference type="PANTHER" id="PTHR12304">
    <property type="entry name" value="INOSINE-URIDINE PREFERRING NUCLEOSIDE HYDROLASE"/>
    <property type="match status" value="1"/>
</dbReference>
<name>A0AAV9IEG2_9RHOD</name>
<proteinExistence type="inferred from homology"/>
<evidence type="ECO:0000313" key="6">
    <source>
        <dbReference type="Proteomes" id="UP001300502"/>
    </source>
</evidence>